<comment type="caution">
    <text evidence="1">The sequence shown here is derived from an EMBL/GenBank/DDBJ whole genome shotgun (WGS) entry which is preliminary data.</text>
</comment>
<organism evidence="1 2">
    <name type="scientific">Goodea atripinnis</name>
    <dbReference type="NCBI Taxonomy" id="208336"/>
    <lineage>
        <taxon>Eukaryota</taxon>
        <taxon>Metazoa</taxon>
        <taxon>Chordata</taxon>
        <taxon>Craniata</taxon>
        <taxon>Vertebrata</taxon>
        <taxon>Euteleostomi</taxon>
        <taxon>Actinopterygii</taxon>
        <taxon>Neopterygii</taxon>
        <taxon>Teleostei</taxon>
        <taxon>Neoteleostei</taxon>
        <taxon>Acanthomorphata</taxon>
        <taxon>Ovalentaria</taxon>
        <taxon>Atherinomorphae</taxon>
        <taxon>Cyprinodontiformes</taxon>
        <taxon>Goodeidae</taxon>
        <taxon>Goodea</taxon>
    </lineage>
</organism>
<accession>A0ABV0N5Y9</accession>
<name>A0ABV0N5Y9_9TELE</name>
<protein>
    <submittedName>
        <fullName evidence="1">Uncharacterized protein</fullName>
    </submittedName>
</protein>
<dbReference type="Proteomes" id="UP001476798">
    <property type="component" value="Unassembled WGS sequence"/>
</dbReference>
<evidence type="ECO:0000313" key="1">
    <source>
        <dbReference type="EMBL" id="MEQ2166003.1"/>
    </source>
</evidence>
<sequence length="306" mass="33309">MPPAPVPQKLYYITPVLTGPQSIVAKLAAVLAKPPTRTCTFGNLISGADTHPVCASCPGLQHAQDGLASPASCEHCARLSLKSRRRRLVYQASLLEVDPLLGVSNPPSHQSPLPMRESPLWQEPVGATSLTLLGLTTRKRTAKLSPFCRLRSPPRAAAKLGIEWPETLTETTTSWYEGKRLPKVQSAQGRHWSGPARRIFFTSASHRTFATISPAPVSEINHDSGRTIHFNDNSFHLALNEKIYKAVAASVNALSLLLAYQAELQQQIVGTPIADLWDELCVVTDLCMPLHRSTVQSSGRAMVDSV</sequence>
<evidence type="ECO:0000313" key="2">
    <source>
        <dbReference type="Proteomes" id="UP001476798"/>
    </source>
</evidence>
<gene>
    <name evidence="1" type="ORF">GOODEAATRI_023043</name>
</gene>
<keyword evidence="2" id="KW-1185">Reference proteome</keyword>
<dbReference type="EMBL" id="JAHRIO010022420">
    <property type="protein sequence ID" value="MEQ2166003.1"/>
    <property type="molecule type" value="Genomic_DNA"/>
</dbReference>
<reference evidence="1 2" key="1">
    <citation type="submission" date="2021-06" db="EMBL/GenBank/DDBJ databases">
        <authorList>
            <person name="Palmer J.M."/>
        </authorList>
    </citation>
    <scope>NUCLEOTIDE SEQUENCE [LARGE SCALE GENOMIC DNA]</scope>
    <source>
        <strain evidence="1 2">GA_2019</strain>
        <tissue evidence="1">Muscle</tissue>
    </source>
</reference>
<proteinExistence type="predicted"/>